<dbReference type="Proteomes" id="UP000237438">
    <property type="component" value="Unassembled WGS sequence"/>
</dbReference>
<name>A0A2S4Q0D7_9PEZI</name>
<evidence type="ECO:0000313" key="2">
    <source>
        <dbReference type="Proteomes" id="UP000237438"/>
    </source>
</evidence>
<protein>
    <submittedName>
        <fullName evidence="1">Uncharacterized protein</fullName>
    </submittedName>
</protein>
<gene>
    <name evidence="1" type="ORF">EPUL_000473</name>
</gene>
<dbReference type="PANTHER" id="PTHR14614:SF156">
    <property type="entry name" value="PROTEIN-LYSINE N-METHYLTRANSFERASE EFM2"/>
    <property type="match status" value="1"/>
</dbReference>
<dbReference type="Gene3D" id="3.40.50.150">
    <property type="entry name" value="Vaccinia Virus protein VP39"/>
    <property type="match status" value="1"/>
</dbReference>
<organism evidence="1 2">
    <name type="scientific">Erysiphe pulchra</name>
    <dbReference type="NCBI Taxonomy" id="225359"/>
    <lineage>
        <taxon>Eukaryota</taxon>
        <taxon>Fungi</taxon>
        <taxon>Dikarya</taxon>
        <taxon>Ascomycota</taxon>
        <taxon>Pezizomycotina</taxon>
        <taxon>Leotiomycetes</taxon>
        <taxon>Erysiphales</taxon>
        <taxon>Erysiphaceae</taxon>
        <taxon>Erysiphe</taxon>
    </lineage>
</organism>
<dbReference type="PANTHER" id="PTHR14614">
    <property type="entry name" value="HEPATOCELLULAR CARCINOMA-ASSOCIATED ANTIGEN"/>
    <property type="match status" value="1"/>
</dbReference>
<dbReference type="GO" id="GO:0005829">
    <property type="term" value="C:cytosol"/>
    <property type="evidence" value="ECO:0007669"/>
    <property type="project" value="TreeGrafter"/>
</dbReference>
<dbReference type="InterPro" id="IPR019410">
    <property type="entry name" value="Methyltransf_16"/>
</dbReference>
<dbReference type="AlphaFoldDB" id="A0A2S4Q0D7"/>
<reference evidence="1 2" key="1">
    <citation type="submission" date="2017-10" db="EMBL/GenBank/DDBJ databases">
        <title>Development of genomic resources for the powdery mildew, Erysiphe pulchra.</title>
        <authorList>
            <person name="Wadl P.A."/>
            <person name="Mack B.M."/>
            <person name="Moore G."/>
            <person name="Beltz S.B."/>
        </authorList>
    </citation>
    <scope>NUCLEOTIDE SEQUENCE [LARGE SCALE GENOMIC DNA]</scope>
    <source>
        <strain evidence="1">Cflorida</strain>
    </source>
</reference>
<sequence length="339" mass="38522">MGIPNLTDRPDYIQIFTALERGNHSKNDLCSLENNPTSSPDSDLNFPMRVIKSDLNWLSANEKDIVYDIASKRIAEKCGRTAMPEMNRKWTIPACDLHTKFEIMLREPSLTGDNLGLKTWAASFVISKQLGQFGRDYFSHLLGPLDSIEKSIDHIALQHKIQVLELGSGTGLLGMVAAAVWGVSVLLTDLEDIQENLRYNIQMNHDTISKVSNGSVTSHVLNWRIPEKAFPEPKDFELIMAADPLYDDFHPLALANTINLFLKKNSNSRLLVAIPLRDRYTTKLSQELKRQLLLRHFQTVDVELRSSQDDDWTGSKNNSESFHIETTVWRRSEVNMIDD</sequence>
<dbReference type="InterPro" id="IPR029063">
    <property type="entry name" value="SAM-dependent_MTases_sf"/>
</dbReference>
<dbReference type="GO" id="GO:0008757">
    <property type="term" value="F:S-adenosylmethionine-dependent methyltransferase activity"/>
    <property type="evidence" value="ECO:0007669"/>
    <property type="project" value="UniProtKB-ARBA"/>
</dbReference>
<accession>A0A2S4Q0D7</accession>
<keyword evidence="2" id="KW-1185">Reference proteome</keyword>
<dbReference type="Pfam" id="PF10294">
    <property type="entry name" value="Methyltransf_16"/>
    <property type="match status" value="1"/>
</dbReference>
<evidence type="ECO:0000313" key="1">
    <source>
        <dbReference type="EMBL" id="POS87727.1"/>
    </source>
</evidence>
<dbReference type="STRING" id="225359.A0A2S4Q0D7"/>
<comment type="caution">
    <text evidence="1">The sequence shown here is derived from an EMBL/GenBank/DDBJ whole genome shotgun (WGS) entry which is preliminary data.</text>
</comment>
<dbReference type="EMBL" id="PEDP01000078">
    <property type="protein sequence ID" value="POS87727.1"/>
    <property type="molecule type" value="Genomic_DNA"/>
</dbReference>
<proteinExistence type="predicted"/>
<dbReference type="SUPFAM" id="SSF53335">
    <property type="entry name" value="S-adenosyl-L-methionine-dependent methyltransferases"/>
    <property type="match status" value="1"/>
</dbReference>
<dbReference type="OrthoDB" id="433955at2759"/>